<feature type="transmembrane region" description="Helical" evidence="2">
    <location>
        <begin position="29"/>
        <end position="51"/>
    </location>
</feature>
<dbReference type="PANTHER" id="PTHR47027:SF20">
    <property type="entry name" value="REVERSE TRANSCRIPTASE-LIKE PROTEIN WITH RNA-DIRECTED DNA POLYMERASE DOMAIN"/>
    <property type="match status" value="1"/>
</dbReference>
<evidence type="ECO:0000259" key="3">
    <source>
        <dbReference type="PROSITE" id="PS50878"/>
    </source>
</evidence>
<dbReference type="Pfam" id="PF00078">
    <property type="entry name" value="RVT_1"/>
    <property type="match status" value="1"/>
</dbReference>
<dbReference type="EMBL" id="JAJSOF020000037">
    <property type="protein sequence ID" value="KAJ4428368.1"/>
    <property type="molecule type" value="Genomic_DNA"/>
</dbReference>
<reference evidence="4 5" key="1">
    <citation type="journal article" date="2022" name="Allergy">
        <title>Genome assembly and annotation of Periplaneta americana reveal a comprehensive cockroach allergen profile.</title>
        <authorList>
            <person name="Wang L."/>
            <person name="Xiong Q."/>
            <person name="Saelim N."/>
            <person name="Wang L."/>
            <person name="Nong W."/>
            <person name="Wan A.T."/>
            <person name="Shi M."/>
            <person name="Liu X."/>
            <person name="Cao Q."/>
            <person name="Hui J.H.L."/>
            <person name="Sookrung N."/>
            <person name="Leung T.F."/>
            <person name="Tungtrongchitr A."/>
            <person name="Tsui S.K.W."/>
        </authorList>
    </citation>
    <scope>NUCLEOTIDE SEQUENCE [LARGE SCALE GENOMIC DNA]</scope>
    <source>
        <strain evidence="4">PWHHKU_190912</strain>
    </source>
</reference>
<keyword evidence="2" id="KW-0472">Membrane</keyword>
<dbReference type="Gene3D" id="3.30.70.270">
    <property type="match status" value="1"/>
</dbReference>
<evidence type="ECO:0000256" key="2">
    <source>
        <dbReference type="SAM" id="Phobius"/>
    </source>
</evidence>
<comment type="caution">
    <text evidence="4">The sequence shown here is derived from an EMBL/GenBank/DDBJ whole genome shotgun (WGS) entry which is preliminary data.</text>
</comment>
<protein>
    <recommendedName>
        <fullName evidence="3">Reverse transcriptase domain-containing protein</fullName>
    </recommendedName>
</protein>
<keyword evidence="2" id="KW-1133">Transmembrane helix</keyword>
<dbReference type="PANTHER" id="PTHR47027">
    <property type="entry name" value="REVERSE TRANSCRIPTASE DOMAIN-CONTAINING PROTEIN"/>
    <property type="match status" value="1"/>
</dbReference>
<gene>
    <name evidence="4" type="ORF">ANN_24387</name>
</gene>
<dbReference type="InterPro" id="IPR043502">
    <property type="entry name" value="DNA/RNA_pol_sf"/>
</dbReference>
<dbReference type="InterPro" id="IPR043128">
    <property type="entry name" value="Rev_trsase/Diguanyl_cyclase"/>
</dbReference>
<dbReference type="Proteomes" id="UP001148838">
    <property type="component" value="Unassembled WGS sequence"/>
</dbReference>
<dbReference type="InterPro" id="IPR000477">
    <property type="entry name" value="RT_dom"/>
</dbReference>
<feature type="domain" description="Reverse transcriptase" evidence="3">
    <location>
        <begin position="1"/>
        <end position="129"/>
    </location>
</feature>
<keyword evidence="5" id="KW-1185">Reference proteome</keyword>
<name>A0ABQ8S2X7_PERAM</name>
<dbReference type="PROSITE" id="PS50878">
    <property type="entry name" value="RT_POL"/>
    <property type="match status" value="1"/>
</dbReference>
<dbReference type="SUPFAM" id="SSF56672">
    <property type="entry name" value="DNA/RNA polymerases"/>
    <property type="match status" value="1"/>
</dbReference>
<organism evidence="4 5">
    <name type="scientific">Periplaneta americana</name>
    <name type="common">American cockroach</name>
    <name type="synonym">Blatta americana</name>
    <dbReference type="NCBI Taxonomy" id="6978"/>
    <lineage>
        <taxon>Eukaryota</taxon>
        <taxon>Metazoa</taxon>
        <taxon>Ecdysozoa</taxon>
        <taxon>Arthropoda</taxon>
        <taxon>Hexapoda</taxon>
        <taxon>Insecta</taxon>
        <taxon>Pterygota</taxon>
        <taxon>Neoptera</taxon>
        <taxon>Polyneoptera</taxon>
        <taxon>Dictyoptera</taxon>
        <taxon>Blattodea</taxon>
        <taxon>Blattoidea</taxon>
        <taxon>Blattidae</taxon>
        <taxon>Blattinae</taxon>
        <taxon>Periplaneta</taxon>
    </lineage>
</organism>
<proteinExistence type="predicted"/>
<evidence type="ECO:0000313" key="4">
    <source>
        <dbReference type="EMBL" id="KAJ4428368.1"/>
    </source>
</evidence>
<keyword evidence="2" id="KW-0812">Transmembrane</keyword>
<accession>A0ABQ8S2X7</accession>
<feature type="region of interest" description="Disordered" evidence="1">
    <location>
        <begin position="329"/>
        <end position="349"/>
    </location>
</feature>
<sequence length="362" mass="41203">MLFGDLRPKIRHVNSPDDWRKPRKNPKQCLYFFFVFICAIWLSPLLFNFALEYAIRKIQDTSEGLELNGLHQLLVYADDVNILAENPQTIRENTEILLEASKAIGLEVNPEKTERLRWAGHVARMGESRNAYRVLVGRPAGKRPLGRPRRRWEDNIKMDLREVGYGGRDWINLAQDRDQWRAYVRAAMNLRDARTCKLVSKSETEVTGGQEGRKEARLTGNMCPGVELTDEGMYGLCLRVVKEKKKGLIIPLTNAVKSTATAVGKSERTKHIIAKEVRKQSALEDNFQRLIKCCQSVKHIGDEYWHRGALMEEEVDRIVIYVSSDEDEMCYDRPGSSTDEGSSTDNADGIEASASGIQLFLE</sequence>
<evidence type="ECO:0000313" key="5">
    <source>
        <dbReference type="Proteomes" id="UP001148838"/>
    </source>
</evidence>
<evidence type="ECO:0000256" key="1">
    <source>
        <dbReference type="SAM" id="MobiDB-lite"/>
    </source>
</evidence>
<feature type="compositionally biased region" description="Polar residues" evidence="1">
    <location>
        <begin position="335"/>
        <end position="346"/>
    </location>
</feature>